<dbReference type="PANTHER" id="PTHR30204">
    <property type="entry name" value="REDOX-CYCLING DRUG-SENSING TRANSCRIPTIONAL ACTIVATOR SOXR"/>
    <property type="match status" value="1"/>
</dbReference>
<dbReference type="PRINTS" id="PR00040">
    <property type="entry name" value="HTHMERR"/>
</dbReference>
<protein>
    <submittedName>
        <fullName evidence="5">Transcriptional regulator, MerR family</fullName>
    </submittedName>
</protein>
<dbReference type="InterPro" id="IPR000551">
    <property type="entry name" value="MerR-type_HTH_dom"/>
</dbReference>
<evidence type="ECO:0000313" key="6">
    <source>
        <dbReference type="Proteomes" id="UP000183760"/>
    </source>
</evidence>
<sequence>MSSPTVSVVNTRKTQSEWKLAELAEEAGVSPRTVRYYVQRGLLPAPPFKGPDTVYGEEHLIRLKAIRVLQARFLPLDAIQAELLRLTPDELRKLAESDPTPTPPTYGPATPADPQIVAPAPPVRRPNGASNYQRWELAPGLELHVSDSAEAKTRALAERVRALIEEFQDKEKP</sequence>
<comment type="caution">
    <text evidence="4">The sequence shown here is derived from an EMBL/GenBank/DDBJ whole genome shotgun (WGS) entry which is preliminary data.</text>
</comment>
<dbReference type="SMART" id="SM00422">
    <property type="entry name" value="HTH_MERR"/>
    <property type="match status" value="1"/>
</dbReference>
<dbReference type="PANTHER" id="PTHR30204:SF93">
    <property type="entry name" value="HTH MERR-TYPE DOMAIN-CONTAINING PROTEIN"/>
    <property type="match status" value="1"/>
</dbReference>
<dbReference type="CDD" id="cd00592">
    <property type="entry name" value="HTH_MerR-like"/>
    <property type="match status" value="1"/>
</dbReference>
<proteinExistence type="predicted"/>
<accession>A0A511SV65</accession>
<dbReference type="InterPro" id="IPR009061">
    <property type="entry name" value="DNA-bd_dom_put_sf"/>
</dbReference>
<dbReference type="PROSITE" id="PS50937">
    <property type="entry name" value="HTH_MERR_2"/>
    <property type="match status" value="1"/>
</dbReference>
<reference evidence="4 7" key="2">
    <citation type="submission" date="2019-07" db="EMBL/GenBank/DDBJ databases">
        <title>Whole genome shotgun sequence of Myxococcus fulvus NBRC 100333.</title>
        <authorList>
            <person name="Hosoyama A."/>
            <person name="Uohara A."/>
            <person name="Ohji S."/>
            <person name="Ichikawa N."/>
        </authorList>
    </citation>
    <scope>NUCLEOTIDE SEQUENCE [LARGE SCALE GENOMIC DNA]</scope>
    <source>
        <strain evidence="4 7">NBRC 100333</strain>
    </source>
</reference>
<gene>
    <name evidence="4" type="ORF">MFU01_08180</name>
    <name evidence="5" type="ORF">SAMN05443572_101671</name>
</gene>
<name>A0A511SV65_MYXFU</name>
<keyword evidence="1" id="KW-0238">DNA-binding</keyword>
<dbReference type="Pfam" id="PF13411">
    <property type="entry name" value="MerR_1"/>
    <property type="match status" value="1"/>
</dbReference>
<dbReference type="Gene3D" id="1.10.1660.10">
    <property type="match status" value="1"/>
</dbReference>
<dbReference type="SUPFAM" id="SSF46955">
    <property type="entry name" value="Putative DNA-binding domain"/>
    <property type="match status" value="1"/>
</dbReference>
<feature type="region of interest" description="Disordered" evidence="2">
    <location>
        <begin position="94"/>
        <end position="131"/>
    </location>
</feature>
<dbReference type="InterPro" id="IPR047057">
    <property type="entry name" value="MerR_fam"/>
</dbReference>
<dbReference type="AlphaFoldDB" id="A0A511SV65"/>
<evidence type="ECO:0000259" key="3">
    <source>
        <dbReference type="PROSITE" id="PS50937"/>
    </source>
</evidence>
<dbReference type="GO" id="GO:0003677">
    <property type="term" value="F:DNA binding"/>
    <property type="evidence" value="ECO:0007669"/>
    <property type="project" value="UniProtKB-KW"/>
</dbReference>
<dbReference type="EMBL" id="BJXR01000012">
    <property type="protein sequence ID" value="GEN05781.1"/>
    <property type="molecule type" value="Genomic_DNA"/>
</dbReference>
<evidence type="ECO:0000256" key="1">
    <source>
        <dbReference type="ARBA" id="ARBA00023125"/>
    </source>
</evidence>
<evidence type="ECO:0000313" key="4">
    <source>
        <dbReference type="EMBL" id="GEN05781.1"/>
    </source>
</evidence>
<evidence type="ECO:0000313" key="7">
    <source>
        <dbReference type="Proteomes" id="UP000321514"/>
    </source>
</evidence>
<keyword evidence="6" id="KW-1185">Reference proteome</keyword>
<evidence type="ECO:0000256" key="2">
    <source>
        <dbReference type="SAM" id="MobiDB-lite"/>
    </source>
</evidence>
<dbReference type="Proteomes" id="UP000183760">
    <property type="component" value="Unassembled WGS sequence"/>
</dbReference>
<organism evidence="4 7">
    <name type="scientific">Myxococcus fulvus</name>
    <dbReference type="NCBI Taxonomy" id="33"/>
    <lineage>
        <taxon>Bacteria</taxon>
        <taxon>Pseudomonadati</taxon>
        <taxon>Myxococcota</taxon>
        <taxon>Myxococcia</taxon>
        <taxon>Myxococcales</taxon>
        <taxon>Cystobacterineae</taxon>
        <taxon>Myxococcaceae</taxon>
        <taxon>Myxococcus</taxon>
    </lineage>
</organism>
<dbReference type="EMBL" id="FOIB01000001">
    <property type="protein sequence ID" value="SES95275.1"/>
    <property type="molecule type" value="Genomic_DNA"/>
</dbReference>
<dbReference type="GO" id="GO:0003700">
    <property type="term" value="F:DNA-binding transcription factor activity"/>
    <property type="evidence" value="ECO:0007669"/>
    <property type="project" value="InterPro"/>
</dbReference>
<dbReference type="STRING" id="1334629.MFUL124B02_04275"/>
<feature type="domain" description="HTH merR-type" evidence="3">
    <location>
        <begin position="17"/>
        <end position="86"/>
    </location>
</feature>
<evidence type="ECO:0000313" key="5">
    <source>
        <dbReference type="EMBL" id="SES95275.1"/>
    </source>
</evidence>
<reference evidence="5 6" key="1">
    <citation type="submission" date="2016-10" db="EMBL/GenBank/DDBJ databases">
        <authorList>
            <person name="Varghese N."/>
            <person name="Submissions S."/>
        </authorList>
    </citation>
    <scope>NUCLEOTIDE SEQUENCE [LARGE SCALE GENOMIC DNA]</scope>
    <source>
        <strain evidence="5 6">DSM 16525</strain>
    </source>
</reference>
<dbReference type="Proteomes" id="UP000321514">
    <property type="component" value="Unassembled WGS sequence"/>
</dbReference>